<dbReference type="GeneID" id="30410905"/>
<name>A0A1D3KZE8_9EURY</name>
<protein>
    <submittedName>
        <fullName evidence="8">Putative membrane-associated protein</fullName>
    </submittedName>
</protein>
<dbReference type="RefSeq" id="WP_071905715.1">
    <property type="nucleotide sequence ID" value="NZ_LT607756.1"/>
</dbReference>
<feature type="transmembrane region" description="Helical" evidence="6">
    <location>
        <begin position="151"/>
        <end position="174"/>
    </location>
</feature>
<keyword evidence="5 6" id="KW-0472">Membrane</keyword>
<evidence type="ECO:0000313" key="8">
    <source>
        <dbReference type="EMBL" id="SCG84630.1"/>
    </source>
</evidence>
<evidence type="ECO:0000313" key="9">
    <source>
        <dbReference type="Proteomes" id="UP000094707"/>
    </source>
</evidence>
<feature type="transmembrane region" description="Helical" evidence="6">
    <location>
        <begin position="61"/>
        <end position="87"/>
    </location>
</feature>
<feature type="transmembrane region" description="Helical" evidence="6">
    <location>
        <begin position="186"/>
        <end position="205"/>
    </location>
</feature>
<evidence type="ECO:0000256" key="2">
    <source>
        <dbReference type="ARBA" id="ARBA00022475"/>
    </source>
</evidence>
<dbReference type="PANTHER" id="PTHR42709:SF6">
    <property type="entry name" value="UNDECAPRENYL PHOSPHATE TRANSPORTER A"/>
    <property type="match status" value="1"/>
</dbReference>
<evidence type="ECO:0000259" key="7">
    <source>
        <dbReference type="Pfam" id="PF09335"/>
    </source>
</evidence>
<dbReference type="OrthoDB" id="69532at2157"/>
<keyword evidence="3 6" id="KW-0812">Transmembrane</keyword>
<proteinExistence type="predicted"/>
<dbReference type="PANTHER" id="PTHR42709">
    <property type="entry name" value="ALKALINE PHOSPHATASE LIKE PROTEIN"/>
    <property type="match status" value="1"/>
</dbReference>
<feature type="transmembrane region" description="Helical" evidence="6">
    <location>
        <begin position="12"/>
        <end position="40"/>
    </location>
</feature>
<sequence>MFEGLVVSLEQIMALYGAWGILIGSILEEIVAPIPSTLVVMGSSFLIMKGSAISLGSFGTLFLNVVIPAAVGVTLGSLFLYSITYYAGKPVIERWGKYFGVSWSNVEGLEKRFEESRSDELILFLLRALPVVPSVIINAFCGVIRYEIKRYLSITFFGTIVRTLILGFIGWQFGNLYQDAAQQISYLEEGVLVVIVIGFILFIIYKLRNKN</sequence>
<gene>
    <name evidence="8" type="ORF">MCBB_0041</name>
</gene>
<keyword evidence="9" id="KW-1185">Reference proteome</keyword>
<dbReference type="EMBL" id="LT607756">
    <property type="protein sequence ID" value="SCG84630.1"/>
    <property type="molecule type" value="Genomic_DNA"/>
</dbReference>
<evidence type="ECO:0000256" key="6">
    <source>
        <dbReference type="SAM" id="Phobius"/>
    </source>
</evidence>
<evidence type="ECO:0000256" key="1">
    <source>
        <dbReference type="ARBA" id="ARBA00004651"/>
    </source>
</evidence>
<dbReference type="AlphaFoldDB" id="A0A1D3KZE8"/>
<evidence type="ECO:0000256" key="5">
    <source>
        <dbReference type="ARBA" id="ARBA00023136"/>
    </source>
</evidence>
<dbReference type="Proteomes" id="UP000094707">
    <property type="component" value="Chromosome I"/>
</dbReference>
<accession>A0A1D3KZE8</accession>
<feature type="transmembrane region" description="Helical" evidence="6">
    <location>
        <begin position="121"/>
        <end position="144"/>
    </location>
</feature>
<dbReference type="InterPro" id="IPR032816">
    <property type="entry name" value="VTT_dom"/>
</dbReference>
<dbReference type="GO" id="GO:0005886">
    <property type="term" value="C:plasma membrane"/>
    <property type="evidence" value="ECO:0007669"/>
    <property type="project" value="UniProtKB-SubCell"/>
</dbReference>
<keyword evidence="2" id="KW-1003">Cell membrane</keyword>
<dbReference type="InterPro" id="IPR051311">
    <property type="entry name" value="DedA_domain"/>
</dbReference>
<feature type="domain" description="VTT" evidence="7">
    <location>
        <begin position="53"/>
        <end position="171"/>
    </location>
</feature>
<dbReference type="Pfam" id="PF09335">
    <property type="entry name" value="VTT_dom"/>
    <property type="match status" value="1"/>
</dbReference>
<reference evidence="8 9" key="1">
    <citation type="submission" date="2016-08" db="EMBL/GenBank/DDBJ databases">
        <authorList>
            <person name="Seilhamer J.J."/>
        </authorList>
    </citation>
    <scope>NUCLEOTIDE SEQUENCE [LARGE SCALE GENOMIC DNA]</scope>
    <source>
        <strain evidence="8">Buetzberg</strain>
    </source>
</reference>
<evidence type="ECO:0000256" key="3">
    <source>
        <dbReference type="ARBA" id="ARBA00022692"/>
    </source>
</evidence>
<evidence type="ECO:0000256" key="4">
    <source>
        <dbReference type="ARBA" id="ARBA00022989"/>
    </source>
</evidence>
<dbReference type="STRING" id="118062.MCBB_0041"/>
<dbReference type="KEGG" id="mcub:MCBB_0041"/>
<keyword evidence="4 6" id="KW-1133">Transmembrane helix</keyword>
<comment type="subcellular location">
    <subcellularLocation>
        <location evidence="1">Cell membrane</location>
        <topology evidence="1">Multi-pass membrane protein</topology>
    </subcellularLocation>
</comment>
<organism evidence="8 9">
    <name type="scientific">Methanobacterium congolense</name>
    <dbReference type="NCBI Taxonomy" id="118062"/>
    <lineage>
        <taxon>Archaea</taxon>
        <taxon>Methanobacteriati</taxon>
        <taxon>Methanobacteriota</taxon>
        <taxon>Methanomada group</taxon>
        <taxon>Methanobacteria</taxon>
        <taxon>Methanobacteriales</taxon>
        <taxon>Methanobacteriaceae</taxon>
        <taxon>Methanobacterium</taxon>
    </lineage>
</organism>